<evidence type="ECO:0000256" key="1">
    <source>
        <dbReference type="SAM" id="MobiDB-lite"/>
    </source>
</evidence>
<accession>E9EAH0</accession>
<gene>
    <name evidence="2" type="ORF">MAC_06868</name>
</gene>
<dbReference type="AlphaFoldDB" id="E9EAH0"/>
<protein>
    <submittedName>
        <fullName evidence="2">Uncharacterized protein</fullName>
    </submittedName>
</protein>
<dbReference type="KEGG" id="maw:19251179"/>
<evidence type="ECO:0000313" key="3">
    <source>
        <dbReference type="Proteomes" id="UP000002499"/>
    </source>
</evidence>
<evidence type="ECO:0000313" key="2">
    <source>
        <dbReference type="EMBL" id="EFY87079.1"/>
    </source>
</evidence>
<name>E9EAH0_METAQ</name>
<dbReference type="EMBL" id="GL698533">
    <property type="protein sequence ID" value="EFY87079.1"/>
    <property type="molecule type" value="Genomic_DNA"/>
</dbReference>
<dbReference type="InParanoid" id="E9EAH0"/>
<feature type="compositionally biased region" description="Basic and acidic residues" evidence="1">
    <location>
        <begin position="123"/>
        <end position="134"/>
    </location>
</feature>
<feature type="compositionally biased region" description="Basic and acidic residues" evidence="1">
    <location>
        <begin position="7"/>
        <end position="22"/>
    </location>
</feature>
<proteinExistence type="predicted"/>
<dbReference type="GeneID" id="19251179"/>
<feature type="compositionally biased region" description="Polar residues" evidence="1">
    <location>
        <begin position="110"/>
        <end position="120"/>
    </location>
</feature>
<feature type="compositionally biased region" description="Polar residues" evidence="1">
    <location>
        <begin position="48"/>
        <end position="58"/>
    </location>
</feature>
<organism evidence="3">
    <name type="scientific">Metarhizium acridum (strain CQMa 102)</name>
    <dbReference type="NCBI Taxonomy" id="655827"/>
    <lineage>
        <taxon>Eukaryota</taxon>
        <taxon>Fungi</taxon>
        <taxon>Dikarya</taxon>
        <taxon>Ascomycota</taxon>
        <taxon>Pezizomycotina</taxon>
        <taxon>Sordariomycetes</taxon>
        <taxon>Hypocreomycetidae</taxon>
        <taxon>Hypocreales</taxon>
        <taxon>Clavicipitaceae</taxon>
        <taxon>Metarhizium</taxon>
    </lineage>
</organism>
<feature type="region of interest" description="Disordered" evidence="1">
    <location>
        <begin position="90"/>
        <end position="187"/>
    </location>
</feature>
<sequence>MSWKHGQSIEDMLREEMGHDSVPRQVGAVEDRHGPSEAPPLFGAHPNEQITSSFPSSLYNNSHEPLRVHAELNRVASPLPVAANRDHVLGHMDEPPQEACPGGDPVVLPNGNSSQPSAASSPERYHAKNRETKRGHSTLPSRARRGERELSVEAGPAPEISRTDLGPVRPSKFPNPAEGTGLPPDDDQTALERLRYKRRFLYQISLPPPLWILLYSLEGVDVCRRPSAKRTQTPPSEESVVAVQSLRSLME</sequence>
<dbReference type="Proteomes" id="UP000002499">
    <property type="component" value="Unassembled WGS sequence"/>
</dbReference>
<dbReference type="HOGENOM" id="CLU_1107346_0_0_1"/>
<keyword evidence="3" id="KW-1185">Reference proteome</keyword>
<dbReference type="OrthoDB" id="5401786at2759"/>
<reference evidence="2 3" key="1">
    <citation type="journal article" date="2011" name="PLoS Genet.">
        <title>Genome sequencing and comparative transcriptomics of the model entomopathogenic fungi Metarhizium anisopliae and M. acridum.</title>
        <authorList>
            <person name="Gao Q."/>
            <person name="Jin K."/>
            <person name="Ying S.H."/>
            <person name="Zhang Y."/>
            <person name="Xiao G."/>
            <person name="Shang Y."/>
            <person name="Duan Z."/>
            <person name="Hu X."/>
            <person name="Xie X.Q."/>
            <person name="Zhou G."/>
            <person name="Peng G."/>
            <person name="Luo Z."/>
            <person name="Huang W."/>
            <person name="Wang B."/>
            <person name="Fang W."/>
            <person name="Wang S."/>
            <person name="Zhong Y."/>
            <person name="Ma L.J."/>
            <person name="St Leger R.J."/>
            <person name="Zhao G.P."/>
            <person name="Pei Y."/>
            <person name="Feng M.G."/>
            <person name="Xia Y."/>
            <person name="Wang C."/>
        </authorList>
    </citation>
    <scope>NUCLEOTIDE SEQUENCE [LARGE SCALE GENOMIC DNA]</scope>
    <source>
        <strain evidence="2 3">CQMa 102</strain>
    </source>
</reference>
<feature type="region of interest" description="Disordered" evidence="1">
    <location>
        <begin position="1"/>
        <end position="58"/>
    </location>
</feature>